<evidence type="ECO:0000256" key="3">
    <source>
        <dbReference type="ARBA" id="ARBA00022741"/>
    </source>
</evidence>
<dbReference type="Proteomes" id="UP000280668">
    <property type="component" value="Unassembled WGS sequence"/>
</dbReference>
<dbReference type="InterPro" id="IPR017871">
    <property type="entry name" value="ABC_transporter-like_CS"/>
</dbReference>
<name>A0A3N2BA39_9MICO</name>
<evidence type="ECO:0000256" key="4">
    <source>
        <dbReference type="ARBA" id="ARBA00022840"/>
    </source>
</evidence>
<feature type="domain" description="ABC transporter" evidence="6">
    <location>
        <begin position="5"/>
        <end position="230"/>
    </location>
</feature>
<dbReference type="GO" id="GO:0005524">
    <property type="term" value="F:ATP binding"/>
    <property type="evidence" value="ECO:0007669"/>
    <property type="project" value="UniProtKB-KW"/>
</dbReference>
<dbReference type="Gene3D" id="3.40.50.300">
    <property type="entry name" value="P-loop containing nucleotide triphosphate hydrolases"/>
    <property type="match status" value="1"/>
</dbReference>
<keyword evidence="5" id="KW-0046">Antibiotic resistance</keyword>
<organism evidence="7 8">
    <name type="scientific">Bogoriella caseilytica</name>
    <dbReference type="NCBI Taxonomy" id="56055"/>
    <lineage>
        <taxon>Bacteria</taxon>
        <taxon>Bacillati</taxon>
        <taxon>Actinomycetota</taxon>
        <taxon>Actinomycetes</taxon>
        <taxon>Micrococcales</taxon>
        <taxon>Bogoriellaceae</taxon>
        <taxon>Bogoriella</taxon>
    </lineage>
</organism>
<dbReference type="Pfam" id="PF00005">
    <property type="entry name" value="ABC_tran"/>
    <property type="match status" value="1"/>
</dbReference>
<dbReference type="PANTHER" id="PTHR42711">
    <property type="entry name" value="ABC TRANSPORTER ATP-BINDING PROTEIN"/>
    <property type="match status" value="1"/>
</dbReference>
<evidence type="ECO:0000256" key="1">
    <source>
        <dbReference type="ARBA" id="ARBA00004202"/>
    </source>
</evidence>
<accession>A0A3N2BA39</accession>
<dbReference type="InterPro" id="IPR003593">
    <property type="entry name" value="AAA+_ATPase"/>
</dbReference>
<sequence length="248" mass="26800">MAAAVQVKNARKRYRKKVALDGVDLTVEAGRTVGILGRNGAGKTTLVETIAGLRKPDAGTARVMGLDPIADRARVRMVLGVQLQKAIMHYDLTVIENLRLHRSFYPEGRDPDELLEKLGLAPSRDTRFGRLSGGQAQRLSVAAALVGRPRVVILDELTTGLDPEGRRGIWRVIESLREEGVTILLVSHAMDEVARLCDHVVVLDEGRVRAEGTPEELVSQAGATNLEQAFLSLVGATEGELDTLKGAA</sequence>
<dbReference type="PANTHER" id="PTHR42711:SF16">
    <property type="entry name" value="ABC TRANSPORTER ATP-BINDING PROTEIN"/>
    <property type="match status" value="1"/>
</dbReference>
<keyword evidence="3" id="KW-0547">Nucleotide-binding</keyword>
<evidence type="ECO:0000256" key="5">
    <source>
        <dbReference type="ARBA" id="ARBA00023251"/>
    </source>
</evidence>
<keyword evidence="4 7" id="KW-0067">ATP-binding</keyword>
<protein>
    <submittedName>
        <fullName evidence="7">ABC-2 type transport system ATP-binding protein</fullName>
    </submittedName>
</protein>
<evidence type="ECO:0000256" key="2">
    <source>
        <dbReference type="ARBA" id="ARBA00022448"/>
    </source>
</evidence>
<dbReference type="GO" id="GO:0046677">
    <property type="term" value="P:response to antibiotic"/>
    <property type="evidence" value="ECO:0007669"/>
    <property type="project" value="UniProtKB-KW"/>
</dbReference>
<dbReference type="EMBL" id="RKHK01000001">
    <property type="protein sequence ID" value="ROR72058.1"/>
    <property type="molecule type" value="Genomic_DNA"/>
</dbReference>
<dbReference type="InterPro" id="IPR003439">
    <property type="entry name" value="ABC_transporter-like_ATP-bd"/>
</dbReference>
<gene>
    <name evidence="7" type="ORF">EDD31_0404</name>
</gene>
<dbReference type="SMART" id="SM00382">
    <property type="entry name" value="AAA"/>
    <property type="match status" value="1"/>
</dbReference>
<dbReference type="OrthoDB" id="9804819at2"/>
<dbReference type="RefSeq" id="WP_123302682.1">
    <property type="nucleotide sequence ID" value="NZ_RKHK01000001.1"/>
</dbReference>
<proteinExistence type="predicted"/>
<dbReference type="SUPFAM" id="SSF52540">
    <property type="entry name" value="P-loop containing nucleoside triphosphate hydrolases"/>
    <property type="match status" value="1"/>
</dbReference>
<dbReference type="PROSITE" id="PS50893">
    <property type="entry name" value="ABC_TRANSPORTER_2"/>
    <property type="match status" value="1"/>
</dbReference>
<comment type="subcellular location">
    <subcellularLocation>
        <location evidence="1">Cell membrane</location>
        <topology evidence="1">Peripheral membrane protein</topology>
    </subcellularLocation>
</comment>
<keyword evidence="8" id="KW-1185">Reference proteome</keyword>
<dbReference type="InterPro" id="IPR050763">
    <property type="entry name" value="ABC_transporter_ATP-binding"/>
</dbReference>
<dbReference type="GO" id="GO:0016887">
    <property type="term" value="F:ATP hydrolysis activity"/>
    <property type="evidence" value="ECO:0007669"/>
    <property type="project" value="InterPro"/>
</dbReference>
<dbReference type="GO" id="GO:0005886">
    <property type="term" value="C:plasma membrane"/>
    <property type="evidence" value="ECO:0007669"/>
    <property type="project" value="UniProtKB-SubCell"/>
</dbReference>
<dbReference type="InterPro" id="IPR027417">
    <property type="entry name" value="P-loop_NTPase"/>
</dbReference>
<keyword evidence="2" id="KW-0813">Transport</keyword>
<dbReference type="CDD" id="cd03230">
    <property type="entry name" value="ABC_DR_subfamily_A"/>
    <property type="match status" value="1"/>
</dbReference>
<evidence type="ECO:0000313" key="8">
    <source>
        <dbReference type="Proteomes" id="UP000280668"/>
    </source>
</evidence>
<evidence type="ECO:0000259" key="6">
    <source>
        <dbReference type="PROSITE" id="PS50893"/>
    </source>
</evidence>
<dbReference type="PROSITE" id="PS00211">
    <property type="entry name" value="ABC_TRANSPORTER_1"/>
    <property type="match status" value="1"/>
</dbReference>
<dbReference type="AlphaFoldDB" id="A0A3N2BA39"/>
<evidence type="ECO:0000313" key="7">
    <source>
        <dbReference type="EMBL" id="ROR72058.1"/>
    </source>
</evidence>
<comment type="caution">
    <text evidence="7">The sequence shown here is derived from an EMBL/GenBank/DDBJ whole genome shotgun (WGS) entry which is preliminary data.</text>
</comment>
<reference evidence="7 8" key="1">
    <citation type="submission" date="2018-11" db="EMBL/GenBank/DDBJ databases">
        <title>Sequencing the genomes of 1000 actinobacteria strains.</title>
        <authorList>
            <person name="Klenk H.-P."/>
        </authorList>
    </citation>
    <scope>NUCLEOTIDE SEQUENCE [LARGE SCALE GENOMIC DNA]</scope>
    <source>
        <strain evidence="7 8">DSM 11294</strain>
    </source>
</reference>